<feature type="signal peptide" evidence="1">
    <location>
        <begin position="1"/>
        <end position="24"/>
    </location>
</feature>
<evidence type="ECO:0000313" key="2">
    <source>
        <dbReference type="EMBL" id="PJJ82069.1"/>
    </source>
</evidence>
<organism evidence="2 3">
    <name type="scientific">Salinibacterium amurskyense</name>
    <dbReference type="NCBI Taxonomy" id="205941"/>
    <lineage>
        <taxon>Bacteria</taxon>
        <taxon>Bacillati</taxon>
        <taxon>Actinomycetota</taxon>
        <taxon>Actinomycetes</taxon>
        <taxon>Micrococcales</taxon>
        <taxon>Microbacteriaceae</taxon>
        <taxon>Salinibacterium</taxon>
    </lineage>
</organism>
<dbReference type="EMBL" id="PGFH01000001">
    <property type="protein sequence ID" value="PJJ82069.1"/>
    <property type="molecule type" value="Genomic_DNA"/>
</dbReference>
<reference evidence="2 3" key="1">
    <citation type="submission" date="2017-11" db="EMBL/GenBank/DDBJ databases">
        <title>Genomic Encyclopedia of Archaeal and Bacterial Type Strains, Phase II (KMG-II): From Individual Species to Whole Genera.</title>
        <authorList>
            <person name="Goeker M."/>
        </authorList>
    </citation>
    <scope>NUCLEOTIDE SEQUENCE [LARGE SCALE GENOMIC DNA]</scope>
    <source>
        <strain evidence="2 3">DSM 16400</strain>
    </source>
</reference>
<dbReference type="AlphaFoldDB" id="A0A2M9D8N7"/>
<dbReference type="PROSITE" id="PS51257">
    <property type="entry name" value="PROKAR_LIPOPROTEIN"/>
    <property type="match status" value="1"/>
</dbReference>
<dbReference type="Proteomes" id="UP000231742">
    <property type="component" value="Unassembled WGS sequence"/>
</dbReference>
<gene>
    <name evidence="2" type="ORF">CLV85_1257</name>
</gene>
<feature type="chain" id="PRO_5014993542" description="DUF3887 domain-containing protein" evidence="1">
    <location>
        <begin position="25"/>
        <end position="139"/>
    </location>
</feature>
<evidence type="ECO:0000313" key="3">
    <source>
        <dbReference type="Proteomes" id="UP000231742"/>
    </source>
</evidence>
<evidence type="ECO:0008006" key="4">
    <source>
        <dbReference type="Google" id="ProtNLM"/>
    </source>
</evidence>
<sequence length="139" mass="14786">MKSLTALFLASALLLTVTACSSSAASTSEAESSGYTVEVEELDVTAFPEDYPLIPADDFAAAFEELKAANLSGDATSYQDVADMFGVDGAYYVNNDYDAGGVIFEYHGWYADNDTNVVVTFEVSGDNLDMYAYTGNGIS</sequence>
<evidence type="ECO:0000256" key="1">
    <source>
        <dbReference type="SAM" id="SignalP"/>
    </source>
</evidence>
<comment type="caution">
    <text evidence="2">The sequence shown here is derived from an EMBL/GenBank/DDBJ whole genome shotgun (WGS) entry which is preliminary data.</text>
</comment>
<keyword evidence="1" id="KW-0732">Signal</keyword>
<keyword evidence="3" id="KW-1185">Reference proteome</keyword>
<accession>A0A2M9D8N7</accession>
<name>A0A2M9D8N7_9MICO</name>
<protein>
    <recommendedName>
        <fullName evidence="4">DUF3887 domain-containing protein</fullName>
    </recommendedName>
</protein>
<proteinExistence type="predicted"/>